<dbReference type="GO" id="GO:0008253">
    <property type="term" value="F:5'-nucleotidase activity"/>
    <property type="evidence" value="ECO:0007669"/>
    <property type="project" value="InterPro"/>
</dbReference>
<dbReference type="STRING" id="1121485.GCA_000426485_03091"/>
<evidence type="ECO:0000313" key="1">
    <source>
        <dbReference type="EMBL" id="TFD95683.1"/>
    </source>
</evidence>
<protein>
    <submittedName>
        <fullName evidence="1">Noncanonical pyrimidine nucleotidase, YjjG family</fullName>
    </submittedName>
</protein>
<reference evidence="1 2" key="1">
    <citation type="submission" date="2019-03" db="EMBL/GenBank/DDBJ databases">
        <title>San Antonio Military Medical Center submission to MRSN (WRAIR), pending publication.</title>
        <authorList>
            <person name="Blyth D.M."/>
            <person name="Mccarthy S.L."/>
            <person name="Schall S.E."/>
            <person name="Stam J.A."/>
            <person name="Ong A.C."/>
            <person name="Mcgann P.T."/>
        </authorList>
    </citation>
    <scope>NUCLEOTIDE SEQUENCE [LARGE SCALE GENOMIC DNA]</scope>
    <source>
        <strain evidence="1 2">MRSN571793</strain>
    </source>
</reference>
<accession>A0A4Y8KZ04</accession>
<dbReference type="InterPro" id="IPR023214">
    <property type="entry name" value="HAD_sf"/>
</dbReference>
<dbReference type="SFLD" id="SFLDG01135">
    <property type="entry name" value="C1.5.6:_HAD__Beta-PGM__Phospha"/>
    <property type="match status" value="1"/>
</dbReference>
<dbReference type="InterPro" id="IPR006439">
    <property type="entry name" value="HAD-SF_hydro_IA"/>
</dbReference>
<gene>
    <name evidence="1" type="ORF">E2605_12680</name>
</gene>
<dbReference type="InterPro" id="IPR023198">
    <property type="entry name" value="PGP-like_dom2"/>
</dbReference>
<dbReference type="InterPro" id="IPR041492">
    <property type="entry name" value="HAD_2"/>
</dbReference>
<dbReference type="OrthoDB" id="9802350at2"/>
<dbReference type="Gene3D" id="1.10.150.240">
    <property type="entry name" value="Putative phosphatase, domain 2"/>
    <property type="match status" value="1"/>
</dbReference>
<dbReference type="AlphaFoldDB" id="A0A4Y8KZ04"/>
<evidence type="ECO:0000313" key="2">
    <source>
        <dbReference type="Proteomes" id="UP000297861"/>
    </source>
</evidence>
<dbReference type="SFLD" id="SFLDG01129">
    <property type="entry name" value="C1.5:_HAD__Beta-PGM__Phosphata"/>
    <property type="match status" value="1"/>
</dbReference>
<dbReference type="PANTHER" id="PTHR47478">
    <property type="match status" value="1"/>
</dbReference>
<dbReference type="InterPro" id="IPR036412">
    <property type="entry name" value="HAD-like_sf"/>
</dbReference>
<dbReference type="NCBIfam" id="TIGR01509">
    <property type="entry name" value="HAD-SF-IA-v3"/>
    <property type="match status" value="1"/>
</dbReference>
<dbReference type="Proteomes" id="UP000297861">
    <property type="component" value="Unassembled WGS sequence"/>
</dbReference>
<dbReference type="Pfam" id="PF13419">
    <property type="entry name" value="HAD_2"/>
    <property type="match status" value="1"/>
</dbReference>
<dbReference type="Gene3D" id="3.40.50.1000">
    <property type="entry name" value="HAD superfamily/HAD-like"/>
    <property type="match status" value="1"/>
</dbReference>
<sequence length="231" mass="26870">MKYTTLFFDLDDTILDTVQNSKDALQELYTDYKFDNYFSDFNSFYSKYQTINLHLWDLYEQNQIEKDRLMSERFAKTLEEYKSINKDESLEINYDFMGRVSNRKNIINGAIEILDYLQPKYKMYVVSNGFTEVQDKKICNAGVGNYFKKVILSDHVGKNKPHPIIFNYALQEAGVSSSDCIMIGDNIKTDIIGAKNSGIDQVWFNPKGLKDNDNISPNYTIESLDQLRDIL</sequence>
<dbReference type="InterPro" id="IPR052550">
    <property type="entry name" value="Pyrimidine_5'-ntase_YjjG"/>
</dbReference>
<comment type="caution">
    <text evidence="1">The sequence shown here is derived from an EMBL/GenBank/DDBJ whole genome shotgun (WGS) entry which is preliminary data.</text>
</comment>
<dbReference type="InterPro" id="IPR011951">
    <property type="entry name" value="HAD-SF_hydro_IA_YjjG/PynA"/>
</dbReference>
<proteinExistence type="predicted"/>
<dbReference type="SFLD" id="SFLDS00003">
    <property type="entry name" value="Haloacid_Dehalogenase"/>
    <property type="match status" value="1"/>
</dbReference>
<dbReference type="PANTHER" id="PTHR47478:SF1">
    <property type="entry name" value="PYRIMIDINE 5'-NUCLEOTIDASE YJJG"/>
    <property type="match status" value="1"/>
</dbReference>
<dbReference type="RefSeq" id="WP_026626917.1">
    <property type="nucleotide sequence ID" value="NZ_JAWZLG010000074.1"/>
</dbReference>
<dbReference type="NCBIfam" id="TIGR01549">
    <property type="entry name" value="HAD-SF-IA-v1"/>
    <property type="match status" value="1"/>
</dbReference>
<dbReference type="NCBIfam" id="TIGR02254">
    <property type="entry name" value="YjjG_YfnB"/>
    <property type="match status" value="1"/>
</dbReference>
<keyword evidence="2" id="KW-1185">Reference proteome</keyword>
<organism evidence="1 2">
    <name type="scientific">Dysgonomonas capnocytophagoides</name>
    <dbReference type="NCBI Taxonomy" id="45254"/>
    <lineage>
        <taxon>Bacteria</taxon>
        <taxon>Pseudomonadati</taxon>
        <taxon>Bacteroidota</taxon>
        <taxon>Bacteroidia</taxon>
        <taxon>Bacteroidales</taxon>
        <taxon>Dysgonomonadaceae</taxon>
        <taxon>Dysgonomonas</taxon>
    </lineage>
</organism>
<dbReference type="EMBL" id="SOML01000007">
    <property type="protein sequence ID" value="TFD95683.1"/>
    <property type="molecule type" value="Genomic_DNA"/>
</dbReference>
<name>A0A4Y8KZ04_9BACT</name>
<dbReference type="SUPFAM" id="SSF56784">
    <property type="entry name" value="HAD-like"/>
    <property type="match status" value="1"/>
</dbReference>